<organism evidence="1 2">
    <name type="scientific">Caryophanon tenue</name>
    <dbReference type="NCBI Taxonomy" id="33978"/>
    <lineage>
        <taxon>Bacteria</taxon>
        <taxon>Bacillati</taxon>
        <taxon>Bacillota</taxon>
        <taxon>Bacilli</taxon>
        <taxon>Bacillales</taxon>
        <taxon>Caryophanaceae</taxon>
        <taxon>Caryophanon</taxon>
    </lineage>
</organism>
<dbReference type="OrthoDB" id="2939946at2"/>
<dbReference type="STRING" id="33978.A6M13_03185"/>
<reference evidence="1 2" key="1">
    <citation type="submission" date="2016-07" db="EMBL/GenBank/DDBJ databases">
        <title>Caryophanon tenue genome sequencing.</title>
        <authorList>
            <person name="Verma A."/>
            <person name="Pal Y."/>
            <person name="Krishnamurthi S."/>
        </authorList>
    </citation>
    <scope>NUCLEOTIDE SEQUENCE [LARGE SCALE GENOMIC DNA]</scope>
    <source>
        <strain evidence="1 2">DSM 14152</strain>
    </source>
</reference>
<dbReference type="EMBL" id="MASJ01000023">
    <property type="protein sequence ID" value="OCS84596.1"/>
    <property type="molecule type" value="Genomic_DNA"/>
</dbReference>
<dbReference type="AlphaFoldDB" id="A0A1C0YBN5"/>
<accession>A0A1C0YBN5</accession>
<proteinExistence type="predicted"/>
<gene>
    <name evidence="1" type="ORF">A6M13_03185</name>
</gene>
<dbReference type="Proteomes" id="UP000093199">
    <property type="component" value="Unassembled WGS sequence"/>
</dbReference>
<evidence type="ECO:0000313" key="1">
    <source>
        <dbReference type="EMBL" id="OCS84596.1"/>
    </source>
</evidence>
<name>A0A1C0YBN5_9BACL</name>
<keyword evidence="2" id="KW-1185">Reference proteome</keyword>
<evidence type="ECO:0000313" key="2">
    <source>
        <dbReference type="Proteomes" id="UP000093199"/>
    </source>
</evidence>
<comment type="caution">
    <text evidence="1">The sequence shown here is derived from an EMBL/GenBank/DDBJ whole genome shotgun (WGS) entry which is preliminary data.</text>
</comment>
<dbReference type="RefSeq" id="WP_066545655.1">
    <property type="nucleotide sequence ID" value="NZ_MASJ01000023.1"/>
</dbReference>
<protein>
    <submittedName>
        <fullName evidence="1">Uncharacterized protein</fullName>
    </submittedName>
</protein>
<sequence>MINLLRYDRDYSGMIEVAGYSVAFAVSGEAHDYVEETSMRMRLVAKKLLTYPFYLTFESYDEMEGDILAKTDLPIHYAPSGRTVLTQRGRKLFQAEVPTFTVEIANEQALNDVFEHWFYLAFDNHLWVVYQHPTLTYKQGFACMTLTPQETILVTEHDAYGFTFMTNEPHYESEANVQKMIEGALSDY</sequence>